<evidence type="ECO:0000313" key="2">
    <source>
        <dbReference type="EMBL" id="CAI2361358.1"/>
    </source>
</evidence>
<gene>
    <name evidence="2" type="ORF">ECRASSUSDP1_LOCUS2669</name>
</gene>
<comment type="caution">
    <text evidence="2">The sequence shown here is derived from an EMBL/GenBank/DDBJ whole genome shotgun (WGS) entry which is preliminary data.</text>
</comment>
<reference evidence="2" key="1">
    <citation type="submission" date="2023-07" db="EMBL/GenBank/DDBJ databases">
        <authorList>
            <consortium name="AG Swart"/>
            <person name="Singh M."/>
            <person name="Singh A."/>
            <person name="Seah K."/>
            <person name="Emmerich C."/>
        </authorList>
    </citation>
    <scope>NUCLEOTIDE SEQUENCE</scope>
    <source>
        <strain evidence="2">DP1</strain>
    </source>
</reference>
<proteinExistence type="predicted"/>
<feature type="region of interest" description="Disordered" evidence="1">
    <location>
        <begin position="247"/>
        <end position="271"/>
    </location>
</feature>
<keyword evidence="3" id="KW-1185">Reference proteome</keyword>
<sequence length="271" mass="31781">MKIKLFLKCFRSVTTCEFPPESFQKRLLDLQGSREYSLFRIDCKTKSEFWINIYQNELQRDHSEELMPHTQTERKSEIENTRIIICESTGTPKETEPAFKHIGGCFSQERNVFHKIELKAKTYYIYIQIDAPEGTIRDDIVNKGSRCLLIGEQFEATKVAFSQKKFLSCVLEDLSCKKTILMTKDLTSSKIKPSNSLGCFGCKILEPDSTDAKKLKIIVWKKKAYYTCKFKKDHKNHEYCEYIKHPPQRPKRAKTRPYLPKKPLKRDHSSF</sequence>
<dbReference type="EMBL" id="CAMPGE010002550">
    <property type="protein sequence ID" value="CAI2361358.1"/>
    <property type="molecule type" value="Genomic_DNA"/>
</dbReference>
<dbReference type="AlphaFoldDB" id="A0AAD1U9T2"/>
<organism evidence="2 3">
    <name type="scientific">Euplotes crassus</name>
    <dbReference type="NCBI Taxonomy" id="5936"/>
    <lineage>
        <taxon>Eukaryota</taxon>
        <taxon>Sar</taxon>
        <taxon>Alveolata</taxon>
        <taxon>Ciliophora</taxon>
        <taxon>Intramacronucleata</taxon>
        <taxon>Spirotrichea</taxon>
        <taxon>Hypotrichia</taxon>
        <taxon>Euplotida</taxon>
        <taxon>Euplotidae</taxon>
        <taxon>Moneuplotes</taxon>
    </lineage>
</organism>
<accession>A0AAD1U9T2</accession>
<protein>
    <submittedName>
        <fullName evidence="2">Uncharacterized protein</fullName>
    </submittedName>
</protein>
<dbReference type="Proteomes" id="UP001295684">
    <property type="component" value="Unassembled WGS sequence"/>
</dbReference>
<name>A0AAD1U9T2_EUPCR</name>
<evidence type="ECO:0000313" key="3">
    <source>
        <dbReference type="Proteomes" id="UP001295684"/>
    </source>
</evidence>
<evidence type="ECO:0000256" key="1">
    <source>
        <dbReference type="SAM" id="MobiDB-lite"/>
    </source>
</evidence>